<dbReference type="Gene3D" id="3.40.50.450">
    <property type="match status" value="1"/>
</dbReference>
<dbReference type="PANTHER" id="PTHR43393:SF3">
    <property type="entry name" value="LYSINE DECARBOXYLASE-LIKE PROTEIN"/>
    <property type="match status" value="1"/>
</dbReference>
<accession>A0A7X6LZ13</accession>
<proteinExistence type="predicted"/>
<reference evidence="1 2" key="1">
    <citation type="submission" date="2020-04" db="EMBL/GenBank/DDBJ databases">
        <title>MicrobeNet Type strains.</title>
        <authorList>
            <person name="Nicholson A.C."/>
        </authorList>
    </citation>
    <scope>NUCLEOTIDE SEQUENCE [LARGE SCALE GENOMIC DNA]</scope>
    <source>
        <strain evidence="1 2">DSM 44445</strain>
    </source>
</reference>
<name>A0A7X6LZ13_9NOCA</name>
<comment type="caution">
    <text evidence="1">The sequence shown here is derived from an EMBL/GenBank/DDBJ whole genome shotgun (WGS) entry which is preliminary data.</text>
</comment>
<dbReference type="InterPro" id="IPR052341">
    <property type="entry name" value="LOG_family_nucleotidases"/>
</dbReference>
<dbReference type="SUPFAM" id="SSF102405">
    <property type="entry name" value="MCP/YpsA-like"/>
    <property type="match status" value="1"/>
</dbReference>
<gene>
    <name evidence="1" type="ORF">HGA07_14325</name>
</gene>
<dbReference type="Pfam" id="PF18306">
    <property type="entry name" value="LDcluster4"/>
    <property type="match status" value="1"/>
</dbReference>
<sequence length="163" mass="16254">MPPIQVAVCGPRHCTDADADNAREVGRLLARSGATVLCGGGTGVMAAVAEGASSEGGLVIGVRPDTDPSRICDGLSAVLYTNMGEARNAILIWSADAVIVVGGSWGTLSELALANRRSGVPVTSIGGWQIVDADGAPVSASHISANAAAAVEFALGRGSMNPS</sequence>
<dbReference type="Proteomes" id="UP000523447">
    <property type="component" value="Unassembled WGS sequence"/>
</dbReference>
<dbReference type="PANTHER" id="PTHR43393">
    <property type="entry name" value="CYTOKININ RIBOSIDE 5'-MONOPHOSPHATE PHOSPHORIBOHYDROLASE"/>
    <property type="match status" value="1"/>
</dbReference>
<evidence type="ECO:0000313" key="2">
    <source>
        <dbReference type="Proteomes" id="UP000523447"/>
    </source>
</evidence>
<evidence type="ECO:0000313" key="1">
    <source>
        <dbReference type="EMBL" id="NKY86806.1"/>
    </source>
</evidence>
<dbReference type="InterPro" id="IPR041164">
    <property type="entry name" value="LDcluster4"/>
</dbReference>
<protein>
    <submittedName>
        <fullName evidence="1">Dethiobiotin synthetase</fullName>
    </submittedName>
</protein>
<organism evidence="1 2">
    <name type="scientific">Nocardia veterana</name>
    <dbReference type="NCBI Taxonomy" id="132249"/>
    <lineage>
        <taxon>Bacteria</taxon>
        <taxon>Bacillati</taxon>
        <taxon>Actinomycetota</taxon>
        <taxon>Actinomycetes</taxon>
        <taxon>Mycobacteriales</taxon>
        <taxon>Nocardiaceae</taxon>
        <taxon>Nocardia</taxon>
    </lineage>
</organism>
<keyword evidence="2" id="KW-1185">Reference proteome</keyword>
<dbReference type="EMBL" id="JAAXPE010000012">
    <property type="protein sequence ID" value="NKY86806.1"/>
    <property type="molecule type" value="Genomic_DNA"/>
</dbReference>
<dbReference type="AlphaFoldDB" id="A0A7X6LZ13"/>
<dbReference type="GO" id="GO:0005829">
    <property type="term" value="C:cytosol"/>
    <property type="evidence" value="ECO:0007669"/>
    <property type="project" value="TreeGrafter"/>
</dbReference>